<reference evidence="1" key="1">
    <citation type="submission" date="2023-10" db="EMBL/GenBank/DDBJ databases">
        <title>Genome assemblies of two species of porcelain crab, Petrolisthes cinctipes and Petrolisthes manimaculis (Anomura: Porcellanidae).</title>
        <authorList>
            <person name="Angst P."/>
        </authorList>
    </citation>
    <scope>NUCLEOTIDE SEQUENCE</scope>
    <source>
        <strain evidence="1">PB745_01</strain>
        <tissue evidence="1">Gill</tissue>
    </source>
</reference>
<gene>
    <name evidence="1" type="ORF">Pcinc_035619</name>
</gene>
<proteinExistence type="predicted"/>
<accession>A0AAE1BW68</accession>
<protein>
    <submittedName>
        <fullName evidence="1">Uncharacterized protein</fullName>
    </submittedName>
</protein>
<keyword evidence="2" id="KW-1185">Reference proteome</keyword>
<evidence type="ECO:0000313" key="1">
    <source>
        <dbReference type="EMBL" id="KAK3858172.1"/>
    </source>
</evidence>
<organism evidence="1 2">
    <name type="scientific">Petrolisthes cinctipes</name>
    <name type="common">Flat porcelain crab</name>
    <dbReference type="NCBI Taxonomy" id="88211"/>
    <lineage>
        <taxon>Eukaryota</taxon>
        <taxon>Metazoa</taxon>
        <taxon>Ecdysozoa</taxon>
        <taxon>Arthropoda</taxon>
        <taxon>Crustacea</taxon>
        <taxon>Multicrustacea</taxon>
        <taxon>Malacostraca</taxon>
        <taxon>Eumalacostraca</taxon>
        <taxon>Eucarida</taxon>
        <taxon>Decapoda</taxon>
        <taxon>Pleocyemata</taxon>
        <taxon>Anomura</taxon>
        <taxon>Galatheoidea</taxon>
        <taxon>Porcellanidae</taxon>
        <taxon>Petrolisthes</taxon>
    </lineage>
</organism>
<name>A0AAE1BW68_PETCI</name>
<dbReference type="AlphaFoldDB" id="A0AAE1BW68"/>
<evidence type="ECO:0000313" key="2">
    <source>
        <dbReference type="Proteomes" id="UP001286313"/>
    </source>
</evidence>
<dbReference type="EMBL" id="JAWQEG010005390">
    <property type="protein sequence ID" value="KAK3858172.1"/>
    <property type="molecule type" value="Genomic_DNA"/>
</dbReference>
<dbReference type="Proteomes" id="UP001286313">
    <property type="component" value="Unassembled WGS sequence"/>
</dbReference>
<sequence length="92" mass="10048">MIEVAATSINRARMGQVSRSVDRRLPSSTAAAELTGSSPTQLLCHADYPTRRRHYRRRCCCCFVTTSSSTSSPYTLLLVLESPLLPAASLTT</sequence>
<comment type="caution">
    <text evidence="1">The sequence shown here is derived from an EMBL/GenBank/DDBJ whole genome shotgun (WGS) entry which is preliminary data.</text>
</comment>